<evidence type="ECO:0000313" key="2">
    <source>
        <dbReference type="EMBL" id="STD21061.1"/>
    </source>
</evidence>
<dbReference type="SMART" id="SM00860">
    <property type="entry name" value="SMI1_KNR4"/>
    <property type="match status" value="1"/>
</dbReference>
<accession>A0A376FBB8</accession>
<evidence type="ECO:0000259" key="1">
    <source>
        <dbReference type="SMART" id="SM00860"/>
    </source>
</evidence>
<dbReference type="Pfam" id="PF09346">
    <property type="entry name" value="SMI1_KNR4"/>
    <property type="match status" value="1"/>
</dbReference>
<dbReference type="AlphaFoldDB" id="A0A376FBB8"/>
<dbReference type="EMBL" id="UFYI01000007">
    <property type="protein sequence ID" value="STD21061.1"/>
    <property type="molecule type" value="Genomic_DNA"/>
</dbReference>
<reference evidence="2 3" key="1">
    <citation type="submission" date="2018-06" db="EMBL/GenBank/DDBJ databases">
        <authorList>
            <consortium name="Pathogen Informatics"/>
            <person name="Doyle S."/>
        </authorList>
    </citation>
    <scope>NUCLEOTIDE SEQUENCE [LARGE SCALE GENOMIC DNA]</scope>
    <source>
        <strain evidence="2 3">NCTC12123</strain>
    </source>
</reference>
<dbReference type="RefSeq" id="WP_047647500.1">
    <property type="nucleotide sequence ID" value="NZ_CP011863.1"/>
</dbReference>
<feature type="domain" description="Knr4/Smi1-like" evidence="1">
    <location>
        <begin position="10"/>
        <end position="152"/>
    </location>
</feature>
<gene>
    <name evidence="2" type="ORF">NCTC12123_02476</name>
</gene>
<protein>
    <submittedName>
        <fullName evidence="2">SMI1 / KNR4 family</fullName>
    </submittedName>
</protein>
<evidence type="ECO:0000313" key="3">
    <source>
        <dbReference type="Proteomes" id="UP000255163"/>
    </source>
</evidence>
<sequence length="160" mass="18187">MNNIINCEKKIGRADIAKTEEKLSITLPDDFVSHYLQFNGGTPEKSWWDGDEDFEPIEVAAFKPFVYNSQTNNAPGSLIDGCYISMVDREVIPKNLLPFANDWGGNFFCLDLDNYSIVYFATDSFDEDLTMQENHTNLQRYLTNSFANFVNGLVAEEDLS</sequence>
<dbReference type="Gene3D" id="3.40.1580.10">
    <property type="entry name" value="SMI1/KNR4-like"/>
    <property type="match status" value="1"/>
</dbReference>
<organism evidence="2 3">
    <name type="scientific">Enterobacter asburiae</name>
    <dbReference type="NCBI Taxonomy" id="61645"/>
    <lineage>
        <taxon>Bacteria</taxon>
        <taxon>Pseudomonadati</taxon>
        <taxon>Pseudomonadota</taxon>
        <taxon>Gammaproteobacteria</taxon>
        <taxon>Enterobacterales</taxon>
        <taxon>Enterobacteriaceae</taxon>
        <taxon>Enterobacter</taxon>
        <taxon>Enterobacter cloacae complex</taxon>
    </lineage>
</organism>
<name>A0A376FBB8_ENTAS</name>
<dbReference type="InterPro" id="IPR037883">
    <property type="entry name" value="Knr4/Smi1-like_sf"/>
</dbReference>
<dbReference type="SUPFAM" id="SSF160631">
    <property type="entry name" value="SMI1/KNR4-like"/>
    <property type="match status" value="1"/>
</dbReference>
<dbReference type="Proteomes" id="UP000255163">
    <property type="component" value="Unassembled WGS sequence"/>
</dbReference>
<dbReference type="InterPro" id="IPR018958">
    <property type="entry name" value="Knr4/Smi1-like_dom"/>
</dbReference>
<proteinExistence type="predicted"/>